<gene>
    <name evidence="1" type="ORF">EGH24_12110</name>
</gene>
<dbReference type="Proteomes" id="UP000705823">
    <property type="component" value="Unassembled WGS sequence"/>
</dbReference>
<evidence type="ECO:0000313" key="1">
    <source>
        <dbReference type="EMBL" id="TQQ79132.1"/>
    </source>
</evidence>
<keyword evidence="2" id="KW-1185">Reference proteome</keyword>
<sequence>MTEKPTDALSDLADQIDDEFEVYRQPNEFKDISLVIDNDERIHPTLIVHIDGDDASSLADRLDKFLQECGAQTQREQYSESDIRVLATLD</sequence>
<name>A0A8J8PA28_9EURY</name>
<dbReference type="EMBL" id="RKLU01000006">
    <property type="protein sequence ID" value="TQQ79132.1"/>
    <property type="molecule type" value="Genomic_DNA"/>
</dbReference>
<evidence type="ECO:0000313" key="2">
    <source>
        <dbReference type="Proteomes" id="UP000705823"/>
    </source>
</evidence>
<protein>
    <submittedName>
        <fullName evidence="1">Uncharacterized protein</fullName>
    </submittedName>
</protein>
<organism evidence="1 2">
    <name type="scientific">Halonotius terrestris</name>
    <dbReference type="NCBI Taxonomy" id="2487750"/>
    <lineage>
        <taxon>Archaea</taxon>
        <taxon>Methanobacteriati</taxon>
        <taxon>Methanobacteriota</taxon>
        <taxon>Stenosarchaea group</taxon>
        <taxon>Halobacteria</taxon>
        <taxon>Halobacteriales</taxon>
        <taxon>Haloferacaceae</taxon>
        <taxon>Halonotius</taxon>
    </lineage>
</organism>
<reference evidence="1" key="1">
    <citation type="submission" date="2019-02" db="EMBL/GenBank/DDBJ databases">
        <title>Halonotius sp. a new haloarchaeum isolated from saline soil.</title>
        <authorList>
            <person name="Duran-Viseras A."/>
            <person name="Sanchez-Porro C."/>
            <person name="Ventosa A."/>
        </authorList>
    </citation>
    <scope>NUCLEOTIDE SEQUENCE</scope>
    <source>
        <strain evidence="1">F15B</strain>
    </source>
</reference>
<dbReference type="AlphaFoldDB" id="A0A8J8PA28"/>
<proteinExistence type="predicted"/>
<comment type="caution">
    <text evidence="1">The sequence shown here is derived from an EMBL/GenBank/DDBJ whole genome shotgun (WGS) entry which is preliminary data.</text>
</comment>
<accession>A0A8J8PA28</accession>